<dbReference type="InterPro" id="IPR015943">
    <property type="entry name" value="WD40/YVTN_repeat-like_dom_sf"/>
</dbReference>
<dbReference type="eggNOG" id="KOG0263">
    <property type="taxonomic scope" value="Eukaryota"/>
</dbReference>
<dbReference type="PANTHER" id="PTHR19879">
    <property type="entry name" value="TRANSCRIPTION INITIATION FACTOR TFIID"/>
    <property type="match status" value="1"/>
</dbReference>
<keyword evidence="5" id="KW-0539">Nucleus</keyword>
<evidence type="ECO:0000313" key="10">
    <source>
        <dbReference type="Proteomes" id="UP000008744"/>
    </source>
</evidence>
<evidence type="ECO:0000256" key="3">
    <source>
        <dbReference type="ARBA" id="ARBA00022574"/>
    </source>
</evidence>
<dbReference type="OrthoDB" id="10266330at2759"/>
<evidence type="ECO:0000313" key="9">
    <source>
        <dbReference type="EMBL" id="EDW27830.1"/>
    </source>
</evidence>
<keyword evidence="10" id="KW-1185">Reference proteome</keyword>
<dbReference type="PROSITE" id="PS50082">
    <property type="entry name" value="WD_REPEATS_2"/>
    <property type="match status" value="2"/>
</dbReference>
<dbReference type="InterPro" id="IPR020472">
    <property type="entry name" value="WD40_PAC1"/>
</dbReference>
<comment type="similarity">
    <text evidence="2">Belongs to the WD repeat TAF5 family.</text>
</comment>
<evidence type="ECO:0000256" key="1">
    <source>
        <dbReference type="ARBA" id="ARBA00004123"/>
    </source>
</evidence>
<dbReference type="Proteomes" id="UP000008744">
    <property type="component" value="Unassembled WGS sequence"/>
</dbReference>
<dbReference type="Gene3D" id="2.130.10.10">
    <property type="entry name" value="YVTN repeat-like/Quinoprotein amine dehydrogenase"/>
    <property type="match status" value="2"/>
</dbReference>
<keyword evidence="4" id="KW-0677">Repeat</keyword>
<dbReference type="CDD" id="cd08044">
    <property type="entry name" value="TAF5_NTD2"/>
    <property type="match status" value="1"/>
</dbReference>
<feature type="domain" description="TFIID subunit TAF5 NTD2" evidence="8">
    <location>
        <begin position="67"/>
        <end position="171"/>
    </location>
</feature>
<dbReference type="SMART" id="SM00320">
    <property type="entry name" value="WD40"/>
    <property type="match status" value="4"/>
</dbReference>
<keyword evidence="3 6" id="KW-0853">WD repeat</keyword>
<dbReference type="STRING" id="7234.B4GYH4"/>
<dbReference type="SUPFAM" id="SSF50978">
    <property type="entry name" value="WD40 repeat-like"/>
    <property type="match status" value="1"/>
</dbReference>
<organism evidence="10">
    <name type="scientific">Drosophila persimilis</name>
    <name type="common">Fruit fly</name>
    <dbReference type="NCBI Taxonomy" id="7234"/>
    <lineage>
        <taxon>Eukaryota</taxon>
        <taxon>Metazoa</taxon>
        <taxon>Ecdysozoa</taxon>
        <taxon>Arthropoda</taxon>
        <taxon>Hexapoda</taxon>
        <taxon>Insecta</taxon>
        <taxon>Pterygota</taxon>
        <taxon>Neoptera</taxon>
        <taxon>Endopterygota</taxon>
        <taxon>Diptera</taxon>
        <taxon>Brachycera</taxon>
        <taxon>Muscomorpha</taxon>
        <taxon>Ephydroidea</taxon>
        <taxon>Drosophilidae</taxon>
        <taxon>Drosophila</taxon>
        <taxon>Sophophora</taxon>
    </lineage>
</organism>
<feature type="repeat" description="WD" evidence="6">
    <location>
        <begin position="356"/>
        <end position="379"/>
    </location>
</feature>
<dbReference type="GO" id="GO:0016251">
    <property type="term" value="F:RNA polymerase II general transcription initiation factor activity"/>
    <property type="evidence" value="ECO:0007669"/>
    <property type="project" value="TreeGrafter"/>
</dbReference>
<evidence type="ECO:0000259" key="8">
    <source>
        <dbReference type="Pfam" id="PF04494"/>
    </source>
</evidence>
<dbReference type="InterPro" id="IPR007582">
    <property type="entry name" value="TFIID_NTD2"/>
</dbReference>
<sequence>MERGEKNKQKPTQEKENNKSEDAASEAVGSGVRKSDEDFVDFYEGVVLGPPQQRMLCKAVPEDVLGDYEQMFETIGNVTKEIVDFGKYEVYVMLYPTLAIGYLQMVWSGKYERAISFVGRNEYKLDDSYKRRIEYLKLIRTPEDLPERAQELLSGADTVEIFMARSTLNQFKLLQSQFWTKGQLKTFLSHFKIFIYSDEMMPQERIHLDRLLPTPFADAICLGFRGRHSGQAVRPHRGKDWLRMNTPRREMLFVRNSLRTTGPSVWRSTHPKGCYFATASNDNVARVWRVDPAKHVVSFFSHLAGWEVCLFHPNGKYLATGSADATARIWDCDKRTQMRLFRGHKAPPPKAPPQGYLVSGGRDDLINVWDTTIERIVYSLPQPNANIASIDFSYCNNLLVVWSQDCHLSLWEFQLLVKCPEKKVSSTQSTKASELALISTIQACKNGIFLQSGFVGRDALIVIWTMSSRKVIALSPKAAEKKTGVVKALETCTLNTEK</sequence>
<feature type="region of interest" description="Disordered" evidence="7">
    <location>
        <begin position="1"/>
        <end position="33"/>
    </location>
</feature>
<comment type="subcellular location">
    <subcellularLocation>
        <location evidence="1">Nucleus</location>
    </subcellularLocation>
</comment>
<dbReference type="PhylomeDB" id="B4GYH4"/>
<dbReference type="PRINTS" id="PR00320">
    <property type="entry name" value="GPROTEINBRPT"/>
</dbReference>
<gene>
    <name evidence="9" type="primary">Dper\GL19803</name>
    <name evidence="9" type="ORF">Dper_GL19803</name>
</gene>
<dbReference type="InterPro" id="IPR037264">
    <property type="entry name" value="TFIID_NTD2_sf"/>
</dbReference>
<dbReference type="PROSITE" id="PS50294">
    <property type="entry name" value="WD_REPEATS_REGION"/>
    <property type="match status" value="1"/>
</dbReference>
<dbReference type="Gene3D" id="1.25.40.500">
    <property type="entry name" value="TFIID subunit TAF5, NTD2 domain"/>
    <property type="match status" value="1"/>
</dbReference>
<dbReference type="HOGENOM" id="CLU_460989_0_0_1"/>
<dbReference type="SUPFAM" id="SSF160897">
    <property type="entry name" value="Taf5 N-terminal domain-like"/>
    <property type="match status" value="1"/>
</dbReference>
<dbReference type="PANTHER" id="PTHR19879:SF1">
    <property type="entry name" value="CANNONBALL-RELATED"/>
    <property type="match status" value="1"/>
</dbReference>
<dbReference type="Pfam" id="PF00400">
    <property type="entry name" value="WD40"/>
    <property type="match status" value="2"/>
</dbReference>
<name>B4GYH4_DROPE</name>
<dbReference type="OMA" id="EYFLMAS"/>
<dbReference type="GO" id="GO:0005634">
    <property type="term" value="C:nucleus"/>
    <property type="evidence" value="ECO:0007669"/>
    <property type="project" value="UniProtKB-SubCell"/>
</dbReference>
<protein>
    <submittedName>
        <fullName evidence="9">GL19803</fullName>
    </submittedName>
</protein>
<reference evidence="9 10" key="1">
    <citation type="journal article" date="2007" name="Nature">
        <title>Evolution of genes and genomes on the Drosophila phylogeny.</title>
        <authorList>
            <consortium name="Drosophila 12 Genomes Consortium"/>
            <person name="Clark A.G."/>
            <person name="Eisen M.B."/>
            <person name="Smith D.R."/>
            <person name="Bergman C.M."/>
            <person name="Oliver B."/>
            <person name="Markow T.A."/>
            <person name="Kaufman T.C."/>
            <person name="Kellis M."/>
            <person name="Gelbart W."/>
            <person name="Iyer V.N."/>
            <person name="Pollard D.A."/>
            <person name="Sackton T.B."/>
            <person name="Larracuente A.M."/>
            <person name="Singh N.D."/>
            <person name="Abad J.P."/>
            <person name="Abt D.N."/>
            <person name="Adryan B."/>
            <person name="Aguade M."/>
            <person name="Akashi H."/>
            <person name="Anderson W.W."/>
            <person name="Aquadro C.F."/>
            <person name="Ardell D.H."/>
            <person name="Arguello R."/>
            <person name="Artieri C.G."/>
            <person name="Barbash D.A."/>
            <person name="Barker D."/>
            <person name="Barsanti P."/>
            <person name="Batterham P."/>
            <person name="Batzoglou S."/>
            <person name="Begun D."/>
            <person name="Bhutkar A."/>
            <person name="Blanco E."/>
            <person name="Bosak S.A."/>
            <person name="Bradley R.K."/>
            <person name="Brand A.D."/>
            <person name="Brent M.R."/>
            <person name="Brooks A.N."/>
            <person name="Brown R.H."/>
            <person name="Butlin R.K."/>
            <person name="Caggese C."/>
            <person name="Calvi B.R."/>
            <person name="Bernardo de Carvalho A."/>
            <person name="Caspi A."/>
            <person name="Castrezana S."/>
            <person name="Celniker S.E."/>
            <person name="Chang J.L."/>
            <person name="Chapple C."/>
            <person name="Chatterji S."/>
            <person name="Chinwalla A."/>
            <person name="Civetta A."/>
            <person name="Clifton S.W."/>
            <person name="Comeron J.M."/>
            <person name="Costello J.C."/>
            <person name="Coyne J.A."/>
            <person name="Daub J."/>
            <person name="David R.G."/>
            <person name="Delcher A.L."/>
            <person name="Delehaunty K."/>
            <person name="Do C.B."/>
            <person name="Ebling H."/>
            <person name="Edwards K."/>
            <person name="Eickbush T."/>
            <person name="Evans J.D."/>
            <person name="Filipski A."/>
            <person name="Findeiss S."/>
            <person name="Freyhult E."/>
            <person name="Fulton L."/>
            <person name="Fulton R."/>
            <person name="Garcia A.C."/>
            <person name="Gardiner A."/>
            <person name="Garfield D.A."/>
            <person name="Garvin B.E."/>
            <person name="Gibson G."/>
            <person name="Gilbert D."/>
            <person name="Gnerre S."/>
            <person name="Godfrey J."/>
            <person name="Good R."/>
            <person name="Gotea V."/>
            <person name="Gravely B."/>
            <person name="Greenberg A.J."/>
            <person name="Griffiths-Jones S."/>
            <person name="Gross S."/>
            <person name="Guigo R."/>
            <person name="Gustafson E.A."/>
            <person name="Haerty W."/>
            <person name="Hahn M.W."/>
            <person name="Halligan D.L."/>
            <person name="Halpern A.L."/>
            <person name="Halter G.M."/>
            <person name="Han M.V."/>
            <person name="Heger A."/>
            <person name="Hillier L."/>
            <person name="Hinrichs A.S."/>
            <person name="Holmes I."/>
            <person name="Hoskins R.A."/>
            <person name="Hubisz M.J."/>
            <person name="Hultmark D."/>
            <person name="Huntley M.A."/>
            <person name="Jaffe D.B."/>
            <person name="Jagadeeshan S."/>
            <person name="Jeck W.R."/>
            <person name="Johnson J."/>
            <person name="Jones C.D."/>
            <person name="Jordan W.C."/>
            <person name="Karpen G.H."/>
            <person name="Kataoka E."/>
            <person name="Keightley P.D."/>
            <person name="Kheradpour P."/>
            <person name="Kirkness E.F."/>
            <person name="Koerich L.B."/>
            <person name="Kristiansen K."/>
            <person name="Kudrna D."/>
            <person name="Kulathinal R.J."/>
            <person name="Kumar S."/>
            <person name="Kwok R."/>
            <person name="Lander E."/>
            <person name="Langley C.H."/>
            <person name="Lapoint R."/>
            <person name="Lazzaro B.P."/>
            <person name="Lee S.J."/>
            <person name="Levesque L."/>
            <person name="Li R."/>
            <person name="Lin C.F."/>
            <person name="Lin M.F."/>
            <person name="Lindblad-Toh K."/>
            <person name="Llopart A."/>
            <person name="Long M."/>
            <person name="Low L."/>
            <person name="Lozovsky E."/>
            <person name="Lu J."/>
            <person name="Luo M."/>
            <person name="Machado C.A."/>
            <person name="Makalowski W."/>
            <person name="Marzo M."/>
            <person name="Matsuda M."/>
            <person name="Matzkin L."/>
            <person name="McAllister B."/>
            <person name="McBride C.S."/>
            <person name="McKernan B."/>
            <person name="McKernan K."/>
            <person name="Mendez-Lago M."/>
            <person name="Minx P."/>
            <person name="Mollenhauer M.U."/>
            <person name="Montooth K."/>
            <person name="Mount S.M."/>
            <person name="Mu X."/>
            <person name="Myers E."/>
            <person name="Negre B."/>
            <person name="Newfeld S."/>
            <person name="Nielsen R."/>
            <person name="Noor M.A."/>
            <person name="O'Grady P."/>
            <person name="Pachter L."/>
            <person name="Papaceit M."/>
            <person name="Parisi M.J."/>
            <person name="Parisi M."/>
            <person name="Parts L."/>
            <person name="Pedersen J.S."/>
            <person name="Pesole G."/>
            <person name="Phillippy A.M."/>
            <person name="Ponting C.P."/>
            <person name="Pop M."/>
            <person name="Porcelli D."/>
            <person name="Powell J.R."/>
            <person name="Prohaska S."/>
            <person name="Pruitt K."/>
            <person name="Puig M."/>
            <person name="Quesneville H."/>
            <person name="Ram K.R."/>
            <person name="Rand D."/>
            <person name="Rasmussen M.D."/>
            <person name="Reed L.K."/>
            <person name="Reenan R."/>
            <person name="Reily A."/>
            <person name="Remington K.A."/>
            <person name="Rieger T.T."/>
            <person name="Ritchie M.G."/>
            <person name="Robin C."/>
            <person name="Rogers Y.H."/>
            <person name="Rohde C."/>
            <person name="Rozas J."/>
            <person name="Rubenfield M.J."/>
            <person name="Ruiz A."/>
            <person name="Russo S."/>
            <person name="Salzberg S.L."/>
            <person name="Sanchez-Gracia A."/>
            <person name="Saranga D.J."/>
            <person name="Sato H."/>
            <person name="Schaeffer S.W."/>
            <person name="Schatz M.C."/>
            <person name="Schlenke T."/>
            <person name="Schwartz R."/>
            <person name="Segarra C."/>
            <person name="Singh R.S."/>
            <person name="Sirot L."/>
            <person name="Sirota M."/>
            <person name="Sisneros N.B."/>
            <person name="Smith C.D."/>
            <person name="Smith T.F."/>
            <person name="Spieth J."/>
            <person name="Stage D.E."/>
            <person name="Stark A."/>
            <person name="Stephan W."/>
            <person name="Strausberg R.L."/>
            <person name="Strempel S."/>
            <person name="Sturgill D."/>
            <person name="Sutton G."/>
            <person name="Sutton G.G."/>
            <person name="Tao W."/>
            <person name="Teichmann S."/>
            <person name="Tobari Y.N."/>
            <person name="Tomimura Y."/>
            <person name="Tsolas J.M."/>
            <person name="Valente V.L."/>
            <person name="Venter E."/>
            <person name="Venter J.C."/>
            <person name="Vicario S."/>
            <person name="Vieira F.G."/>
            <person name="Vilella A.J."/>
            <person name="Villasante A."/>
            <person name="Walenz B."/>
            <person name="Wang J."/>
            <person name="Wasserman M."/>
            <person name="Watts T."/>
            <person name="Wilson D."/>
            <person name="Wilson R.K."/>
            <person name="Wing R.A."/>
            <person name="Wolfner M.F."/>
            <person name="Wong A."/>
            <person name="Wong G.K."/>
            <person name="Wu C.I."/>
            <person name="Wu G."/>
            <person name="Yamamoto D."/>
            <person name="Yang H.P."/>
            <person name="Yang S.P."/>
            <person name="Yorke J.A."/>
            <person name="Yoshida K."/>
            <person name="Zdobnov E."/>
            <person name="Zhang P."/>
            <person name="Zhang Y."/>
            <person name="Zimin A.V."/>
            <person name="Baldwin J."/>
            <person name="Abdouelleil A."/>
            <person name="Abdulkadir J."/>
            <person name="Abebe A."/>
            <person name="Abera B."/>
            <person name="Abreu J."/>
            <person name="Acer S.C."/>
            <person name="Aftuck L."/>
            <person name="Alexander A."/>
            <person name="An P."/>
            <person name="Anderson E."/>
            <person name="Anderson S."/>
            <person name="Arachi H."/>
            <person name="Azer M."/>
            <person name="Bachantsang P."/>
            <person name="Barry A."/>
            <person name="Bayul T."/>
            <person name="Berlin A."/>
            <person name="Bessette D."/>
            <person name="Bloom T."/>
            <person name="Blye J."/>
            <person name="Boguslavskiy L."/>
            <person name="Bonnet C."/>
            <person name="Boukhgalter B."/>
            <person name="Bourzgui I."/>
            <person name="Brown A."/>
            <person name="Cahill P."/>
            <person name="Channer S."/>
            <person name="Cheshatsang Y."/>
            <person name="Chuda L."/>
            <person name="Citroen M."/>
            <person name="Collymore A."/>
            <person name="Cooke P."/>
            <person name="Costello M."/>
            <person name="D'Aco K."/>
            <person name="Daza R."/>
            <person name="De Haan G."/>
            <person name="DeGray S."/>
            <person name="DeMaso C."/>
            <person name="Dhargay N."/>
            <person name="Dooley K."/>
            <person name="Dooley E."/>
            <person name="Doricent M."/>
            <person name="Dorje P."/>
            <person name="Dorjee K."/>
            <person name="Dupes A."/>
            <person name="Elong R."/>
            <person name="Falk J."/>
            <person name="Farina A."/>
            <person name="Faro S."/>
            <person name="Ferguson D."/>
            <person name="Fisher S."/>
            <person name="Foley C.D."/>
            <person name="Franke A."/>
            <person name="Friedrich D."/>
            <person name="Gadbois L."/>
            <person name="Gearin G."/>
            <person name="Gearin C.R."/>
            <person name="Giannoukos G."/>
            <person name="Goode T."/>
            <person name="Graham J."/>
            <person name="Grandbois E."/>
            <person name="Grewal S."/>
            <person name="Gyaltsen K."/>
            <person name="Hafez N."/>
            <person name="Hagos B."/>
            <person name="Hall J."/>
            <person name="Henson C."/>
            <person name="Hollinger A."/>
            <person name="Honan T."/>
            <person name="Huard M.D."/>
            <person name="Hughes L."/>
            <person name="Hurhula B."/>
            <person name="Husby M.E."/>
            <person name="Kamat A."/>
            <person name="Kanga B."/>
            <person name="Kashin S."/>
            <person name="Khazanovich D."/>
            <person name="Kisner P."/>
            <person name="Lance K."/>
            <person name="Lara M."/>
            <person name="Lee W."/>
            <person name="Lennon N."/>
            <person name="Letendre F."/>
            <person name="LeVine R."/>
            <person name="Lipovsky A."/>
            <person name="Liu X."/>
            <person name="Liu J."/>
            <person name="Liu S."/>
            <person name="Lokyitsang T."/>
            <person name="Lokyitsang Y."/>
            <person name="Lubonja R."/>
            <person name="Lui A."/>
            <person name="MacDonald P."/>
            <person name="Magnisalis V."/>
            <person name="Maru K."/>
            <person name="Matthews C."/>
            <person name="McCusker W."/>
            <person name="McDonough S."/>
            <person name="Mehta T."/>
            <person name="Meldrim J."/>
            <person name="Meneus L."/>
            <person name="Mihai O."/>
            <person name="Mihalev A."/>
            <person name="Mihova T."/>
            <person name="Mittelman R."/>
            <person name="Mlenga V."/>
            <person name="Montmayeur A."/>
            <person name="Mulrain L."/>
            <person name="Navidi A."/>
            <person name="Naylor J."/>
            <person name="Negash T."/>
            <person name="Nguyen T."/>
            <person name="Nguyen N."/>
            <person name="Nicol R."/>
            <person name="Norbu C."/>
            <person name="Norbu N."/>
            <person name="Novod N."/>
            <person name="O'Neill B."/>
            <person name="Osman S."/>
            <person name="Markiewicz E."/>
            <person name="Oyono O.L."/>
            <person name="Patti C."/>
            <person name="Phunkhang P."/>
            <person name="Pierre F."/>
            <person name="Priest M."/>
            <person name="Raghuraman S."/>
            <person name="Rege F."/>
            <person name="Reyes R."/>
            <person name="Rise C."/>
            <person name="Rogov P."/>
            <person name="Ross K."/>
            <person name="Ryan E."/>
            <person name="Settipalli S."/>
            <person name="Shea T."/>
            <person name="Sherpa N."/>
            <person name="Shi L."/>
            <person name="Shih D."/>
            <person name="Sparrow T."/>
            <person name="Spaulding J."/>
            <person name="Stalker J."/>
            <person name="Stange-Thomann N."/>
            <person name="Stavropoulos S."/>
            <person name="Stone C."/>
            <person name="Strader C."/>
            <person name="Tesfaye S."/>
            <person name="Thomson T."/>
            <person name="Thoulutsang Y."/>
            <person name="Thoulutsang D."/>
            <person name="Topham K."/>
            <person name="Topping I."/>
            <person name="Tsamla T."/>
            <person name="Vassiliev H."/>
            <person name="Vo A."/>
            <person name="Wangchuk T."/>
            <person name="Wangdi T."/>
            <person name="Weiand M."/>
            <person name="Wilkinson J."/>
            <person name="Wilson A."/>
            <person name="Yadav S."/>
            <person name="Young G."/>
            <person name="Yu Q."/>
            <person name="Zembek L."/>
            <person name="Zhong D."/>
            <person name="Zimmer A."/>
            <person name="Zwirko Z."/>
            <person name="Jaffe D.B."/>
            <person name="Alvarez P."/>
            <person name="Brockman W."/>
            <person name="Butler J."/>
            <person name="Chin C."/>
            <person name="Gnerre S."/>
            <person name="Grabherr M."/>
            <person name="Kleber M."/>
            <person name="Mauceli E."/>
            <person name="MacCallum I."/>
        </authorList>
    </citation>
    <scope>NUCLEOTIDE SEQUENCE [LARGE SCALE GENOMIC DNA]</scope>
    <source>
        <strain evidence="10">MSH-3 / Tucson 14011-0111.49</strain>
    </source>
</reference>
<evidence type="ECO:0000256" key="4">
    <source>
        <dbReference type="ARBA" id="ARBA00022737"/>
    </source>
</evidence>
<dbReference type="EMBL" id="CH479197">
    <property type="protein sequence ID" value="EDW27830.1"/>
    <property type="molecule type" value="Genomic_DNA"/>
</dbReference>
<proteinExistence type="inferred from homology"/>
<feature type="compositionally biased region" description="Basic and acidic residues" evidence="7">
    <location>
        <begin position="1"/>
        <end position="22"/>
    </location>
</feature>
<dbReference type="Pfam" id="PF04494">
    <property type="entry name" value="TFIID_NTD2"/>
    <property type="match status" value="1"/>
</dbReference>
<evidence type="ECO:0000256" key="5">
    <source>
        <dbReference type="ARBA" id="ARBA00023242"/>
    </source>
</evidence>
<evidence type="ECO:0000256" key="2">
    <source>
        <dbReference type="ARBA" id="ARBA00009435"/>
    </source>
</evidence>
<accession>B4GYH4</accession>
<dbReference type="InterPro" id="IPR001680">
    <property type="entry name" value="WD40_rpt"/>
</dbReference>
<evidence type="ECO:0000256" key="7">
    <source>
        <dbReference type="SAM" id="MobiDB-lite"/>
    </source>
</evidence>
<evidence type="ECO:0000256" key="6">
    <source>
        <dbReference type="PROSITE-ProRule" id="PRU00221"/>
    </source>
</evidence>
<dbReference type="InterPro" id="IPR036322">
    <property type="entry name" value="WD40_repeat_dom_sf"/>
</dbReference>
<dbReference type="AlphaFoldDB" id="B4GYH4"/>
<feature type="repeat" description="WD" evidence="6">
    <location>
        <begin position="311"/>
        <end position="340"/>
    </location>
</feature>